<comment type="caution">
    <text evidence="3">The sequence shown here is derived from an EMBL/GenBank/DDBJ whole genome shotgun (WGS) entry which is preliminary data.</text>
</comment>
<evidence type="ECO:0000256" key="1">
    <source>
        <dbReference type="SAM" id="Phobius"/>
    </source>
</evidence>
<feature type="transmembrane region" description="Helical" evidence="1">
    <location>
        <begin position="86"/>
        <end position="104"/>
    </location>
</feature>
<dbReference type="Proteomes" id="UP000053797">
    <property type="component" value="Unassembled WGS sequence"/>
</dbReference>
<dbReference type="RefSeq" id="WP_058264654.1">
    <property type="nucleotide sequence ID" value="NZ_FMYN01000001.1"/>
</dbReference>
<dbReference type="AlphaFoldDB" id="A0A0V8GIM9"/>
<keyword evidence="1" id="KW-0812">Transmembrane</keyword>
<keyword evidence="1" id="KW-0472">Membrane</keyword>
<organism evidence="3 4">
    <name type="scientific">Exiguobacterium indicum</name>
    <dbReference type="NCBI Taxonomy" id="296995"/>
    <lineage>
        <taxon>Bacteria</taxon>
        <taxon>Bacillati</taxon>
        <taxon>Bacillota</taxon>
        <taxon>Bacilli</taxon>
        <taxon>Bacillales</taxon>
        <taxon>Bacillales Family XII. Incertae Sedis</taxon>
        <taxon>Exiguobacterium</taxon>
    </lineage>
</organism>
<dbReference type="Pfam" id="PF00990">
    <property type="entry name" value="GGDEF"/>
    <property type="match status" value="1"/>
</dbReference>
<reference evidence="3 4" key="1">
    <citation type="journal article" date="2015" name="Int. J. Syst. Evol. Microbiol.">
        <title>Exiguobacterium enclense sp. nov., isolated from sediment.</title>
        <authorList>
            <person name="Dastager S.G."/>
            <person name="Mawlankar R."/>
            <person name="Sonalkar V.V."/>
            <person name="Thorat M.N."/>
            <person name="Mual P."/>
            <person name="Verma A."/>
            <person name="Krishnamurthi S."/>
            <person name="Tang S.K."/>
            <person name="Li W.J."/>
        </authorList>
    </citation>
    <scope>NUCLEOTIDE SEQUENCE [LARGE SCALE GENOMIC DNA]</scope>
    <source>
        <strain evidence="3 4">NIO-1109</strain>
    </source>
</reference>
<feature type="transmembrane region" description="Helical" evidence="1">
    <location>
        <begin position="183"/>
        <end position="203"/>
    </location>
</feature>
<dbReference type="InterPro" id="IPR052163">
    <property type="entry name" value="DGC-Regulatory_Protein"/>
</dbReference>
<feature type="transmembrane region" description="Helical" evidence="1">
    <location>
        <begin position="116"/>
        <end position="137"/>
    </location>
</feature>
<dbReference type="InterPro" id="IPR000160">
    <property type="entry name" value="GGDEF_dom"/>
</dbReference>
<feature type="transmembrane region" description="Helical" evidence="1">
    <location>
        <begin position="209"/>
        <end position="228"/>
    </location>
</feature>
<feature type="transmembrane region" description="Helical" evidence="1">
    <location>
        <begin position="266"/>
        <end position="284"/>
    </location>
</feature>
<feature type="transmembrane region" description="Helical" evidence="1">
    <location>
        <begin position="58"/>
        <end position="80"/>
    </location>
</feature>
<feature type="transmembrane region" description="Helical" evidence="1">
    <location>
        <begin position="240"/>
        <end position="260"/>
    </location>
</feature>
<proteinExistence type="predicted"/>
<dbReference type="CDD" id="cd01949">
    <property type="entry name" value="GGDEF"/>
    <property type="match status" value="1"/>
</dbReference>
<evidence type="ECO:0000313" key="3">
    <source>
        <dbReference type="EMBL" id="KSU50119.1"/>
    </source>
</evidence>
<dbReference type="OrthoDB" id="9759607at2"/>
<dbReference type="PANTHER" id="PTHR46663:SF2">
    <property type="entry name" value="GGDEF DOMAIN-CONTAINING PROTEIN"/>
    <property type="match status" value="1"/>
</dbReference>
<dbReference type="NCBIfam" id="TIGR00254">
    <property type="entry name" value="GGDEF"/>
    <property type="match status" value="1"/>
</dbReference>
<feature type="domain" description="GGDEF" evidence="2">
    <location>
        <begin position="448"/>
        <end position="577"/>
    </location>
</feature>
<evidence type="ECO:0000259" key="2">
    <source>
        <dbReference type="PROSITE" id="PS50887"/>
    </source>
</evidence>
<dbReference type="Gene3D" id="3.30.70.270">
    <property type="match status" value="1"/>
</dbReference>
<dbReference type="InterPro" id="IPR043128">
    <property type="entry name" value="Rev_trsase/Diguanyl_cyclase"/>
</dbReference>
<name>A0A0V8GIM9_9BACL</name>
<feature type="transmembrane region" description="Helical" evidence="1">
    <location>
        <begin position="29"/>
        <end position="46"/>
    </location>
</feature>
<protein>
    <recommendedName>
        <fullName evidence="2">GGDEF domain-containing protein</fullName>
    </recommendedName>
</protein>
<evidence type="ECO:0000313" key="4">
    <source>
        <dbReference type="Proteomes" id="UP000053797"/>
    </source>
</evidence>
<dbReference type="PANTHER" id="PTHR46663">
    <property type="entry name" value="DIGUANYLATE CYCLASE DGCT-RELATED"/>
    <property type="match status" value="1"/>
</dbReference>
<sequence length="577" mass="66940">MRHMSRVQWYVIVTYIAILGSSWFHAGPIFAVFSTITGLLYCSWVARSSGTLPIIRRAIEWFTIGIILNFAFSFLPVAWHPPELDTVVNLTITGFFILTARTFAKQINWSTVRRLPLLYVDGILLFGMTFVFGYTIILRYIPDIARSSIELVGMSGFALSFIAQLFFFFLLYTTGLHSTSHRLLIQSMLLFIFAIFGYYTFFIRNQLDIASWFFPLYPVSLYGLLQYYRKTHSPEASERWTISYLPYLSLLIVVGGISYVPVSSAIYWSSLIGLFSLFFVRQFFSERQNTRLLRELSLSENELLQRVNEKTERLELRKEEYRRLFLNHPYPIVRMDANGHEKAMNPIAEQYFPAGQLPDQLMEQIVPISWQGTPIEHQLMQLDDGRAFEVTVIPIPHEYDFYIILADRTHALTEERMLRSLGYQDALTGLPNRRYFEEVLSNELPHWQEGSLLFIDLDGFKDINDQFGHDAGDFVLQETARRLEADLQETEMAARLGGDEFIVFLHQNRAGTIHYAESILKRLNEVFHYQAQTMHVTPSIGIARYPEDGTSTSLLLIRADEAMYTVKQEDKNAYRFK</sequence>
<dbReference type="PROSITE" id="PS50887">
    <property type="entry name" value="GGDEF"/>
    <property type="match status" value="1"/>
</dbReference>
<keyword evidence="1" id="KW-1133">Transmembrane helix</keyword>
<accession>A0A0V8GIM9</accession>
<feature type="transmembrane region" description="Helical" evidence="1">
    <location>
        <begin position="7"/>
        <end position="23"/>
    </location>
</feature>
<dbReference type="EMBL" id="LNQL01000001">
    <property type="protein sequence ID" value="KSU50119.1"/>
    <property type="molecule type" value="Genomic_DNA"/>
</dbReference>
<gene>
    <name evidence="3" type="ORF">AS033_01730</name>
</gene>
<feature type="transmembrane region" description="Helical" evidence="1">
    <location>
        <begin position="149"/>
        <end position="171"/>
    </location>
</feature>
<dbReference type="SMART" id="SM00267">
    <property type="entry name" value="GGDEF"/>
    <property type="match status" value="1"/>
</dbReference>
<dbReference type="SUPFAM" id="SSF55073">
    <property type="entry name" value="Nucleotide cyclase"/>
    <property type="match status" value="1"/>
</dbReference>
<dbReference type="InterPro" id="IPR029787">
    <property type="entry name" value="Nucleotide_cyclase"/>
</dbReference>